<dbReference type="SUPFAM" id="SSF57414">
    <property type="entry name" value="Hairpin loop containing domain-like"/>
    <property type="match status" value="1"/>
</dbReference>
<evidence type="ECO:0000256" key="1">
    <source>
        <dbReference type="SAM" id="SignalP"/>
    </source>
</evidence>
<comment type="caution">
    <text evidence="3">The sequence shown here is derived from an EMBL/GenBank/DDBJ whole genome shotgun (WGS) entry which is preliminary data.</text>
</comment>
<proteinExistence type="predicted"/>
<keyword evidence="4" id="KW-1185">Reference proteome</keyword>
<dbReference type="InterPro" id="IPR003609">
    <property type="entry name" value="Pan_app"/>
</dbReference>
<feature type="domain" description="Apple" evidence="2">
    <location>
        <begin position="4"/>
        <end position="96"/>
    </location>
</feature>
<evidence type="ECO:0000313" key="4">
    <source>
        <dbReference type="Proteomes" id="UP000243217"/>
    </source>
</evidence>
<accession>A0A1V9ZRW9</accession>
<feature type="signal peptide" evidence="1">
    <location>
        <begin position="1"/>
        <end position="19"/>
    </location>
</feature>
<reference evidence="3 4" key="1">
    <citation type="journal article" date="2014" name="Genome Biol. Evol.">
        <title>The secreted proteins of Achlya hypogyna and Thraustotheca clavata identify the ancestral oomycete secretome and reveal gene acquisitions by horizontal gene transfer.</title>
        <authorList>
            <person name="Misner I."/>
            <person name="Blouin N."/>
            <person name="Leonard G."/>
            <person name="Richards T.A."/>
            <person name="Lane C.E."/>
        </authorList>
    </citation>
    <scope>NUCLEOTIDE SEQUENCE [LARGE SCALE GENOMIC DNA]</scope>
    <source>
        <strain evidence="3 4">ATCC 34112</strain>
    </source>
</reference>
<evidence type="ECO:0000313" key="3">
    <source>
        <dbReference type="EMBL" id="OQS00754.1"/>
    </source>
</evidence>
<gene>
    <name evidence="3" type="ORF">THRCLA_05868</name>
</gene>
<dbReference type="OrthoDB" id="65504at2759"/>
<dbReference type="AlphaFoldDB" id="A0A1V9ZRW9"/>
<dbReference type="Proteomes" id="UP000243217">
    <property type="component" value="Unassembled WGS sequence"/>
</dbReference>
<keyword evidence="1" id="KW-0732">Signal</keyword>
<evidence type="ECO:0000259" key="2">
    <source>
        <dbReference type="PROSITE" id="PS50948"/>
    </source>
</evidence>
<sequence length="699" mass="78271">MSMCLLVLLMLLMVEAIDGQLSSFRQINGYGFRGQSNAMILYNTNANACAIACVTDFQCLAFDVEANTCYIAYTDRYSNPIDFLPRTTSTYYEWQGTVATPTIEPNGATLTTYGAFQLSTTSRAATIWYQFRALNDSRATGYVAYNTGTTIQLPEYSCFVMAYATKDGLTNSDVLVSNSFNIYAARYMYLVPFYNGYGYHGLVTRVQLDVQGVKRPRPSLVLEFTDINTTLGIGPFKNQLSTINLTAYDARLAGFYDAFTAINTVTYVNVSLATFHNVSQWTLVPTYSYLPSANDIVYNSKVQMTEEYMYLCPYQNTNRYAGVIAKINLRAFNALNLPFQPKVEILDLTTIDPSLTGFASCTTSGKYGYFVQRRNDQGLAGQIVRIDLEKFYNPPQAITILNATAIDPRFVGFSGALVYKNFMYLIPFERNKVGLERNPNYKYFPTPTSSILGQVDLTSFTTINSIDLSVVDSKYACGYSGGFMLSSFLYLVPNMWTTDTISRNVNPYHGLVVRLNTMTMALESLDLTQVDPSLKGFMRGFAYGKYAILVPHRNGLTTEHPLRLNQPQKNNLGTIVSIDNDNFTPSGVRYLDLTLALRSQIPNMPDADLRGFSSGGVSGEYGFFIPYFNGVRFSGKVVRVNLRTFGEVQVLDMTQQQETLRGFSQAVFPKIYELTQTSLWDYVIPDGTQAKYNFITVEA</sequence>
<organism evidence="3 4">
    <name type="scientific">Thraustotheca clavata</name>
    <dbReference type="NCBI Taxonomy" id="74557"/>
    <lineage>
        <taxon>Eukaryota</taxon>
        <taxon>Sar</taxon>
        <taxon>Stramenopiles</taxon>
        <taxon>Oomycota</taxon>
        <taxon>Saprolegniomycetes</taxon>
        <taxon>Saprolegniales</taxon>
        <taxon>Achlyaceae</taxon>
        <taxon>Thraustotheca</taxon>
    </lineage>
</organism>
<name>A0A1V9ZRW9_9STRA</name>
<feature type="chain" id="PRO_5010709643" description="Apple domain-containing protein" evidence="1">
    <location>
        <begin position="20"/>
        <end position="699"/>
    </location>
</feature>
<protein>
    <recommendedName>
        <fullName evidence="2">Apple domain-containing protein</fullName>
    </recommendedName>
</protein>
<dbReference type="PROSITE" id="PS50948">
    <property type="entry name" value="PAN"/>
    <property type="match status" value="1"/>
</dbReference>
<dbReference type="EMBL" id="JNBS01001688">
    <property type="protein sequence ID" value="OQS00754.1"/>
    <property type="molecule type" value="Genomic_DNA"/>
</dbReference>